<dbReference type="InterPro" id="IPR036915">
    <property type="entry name" value="Cyclin-like_sf"/>
</dbReference>
<comment type="similarity">
    <text evidence="1">Belongs to the cyclin family.</text>
</comment>
<dbReference type="Pfam" id="PF00134">
    <property type="entry name" value="Cyclin_N"/>
    <property type="match status" value="1"/>
</dbReference>
<gene>
    <name evidence="3" type="primary">Cables2</name>
</gene>
<dbReference type="Gene3D" id="1.10.472.10">
    <property type="entry name" value="Cyclin-like"/>
    <property type="match status" value="1"/>
</dbReference>
<dbReference type="SMART" id="SM00385">
    <property type="entry name" value="CYCLIN"/>
    <property type="match status" value="1"/>
</dbReference>
<dbReference type="EMBL" id="LR783527">
    <property type="protein sequence ID" value="CAB3227369.1"/>
    <property type="molecule type" value="mRNA"/>
</dbReference>
<evidence type="ECO:0000256" key="1">
    <source>
        <dbReference type="RuleBase" id="RU000383"/>
    </source>
</evidence>
<dbReference type="PANTHER" id="PTHR22896">
    <property type="entry name" value="CDK5 AND ABL1 ENZYME SUBSTRATE 1"/>
    <property type="match status" value="1"/>
</dbReference>
<evidence type="ECO:0000259" key="2">
    <source>
        <dbReference type="SMART" id="SM00385"/>
    </source>
</evidence>
<dbReference type="GO" id="GO:0051726">
    <property type="term" value="P:regulation of cell cycle"/>
    <property type="evidence" value="ECO:0007669"/>
    <property type="project" value="InterPro"/>
</dbReference>
<protein>
    <submittedName>
        <fullName evidence="3">CDK5 and ABL1 enzyme substrate 2</fullName>
    </submittedName>
</protein>
<feature type="domain" description="Cyclin-like" evidence="2">
    <location>
        <begin position="279"/>
        <end position="366"/>
    </location>
</feature>
<reference evidence="3" key="1">
    <citation type="submission" date="2020-04" db="EMBL/GenBank/DDBJ databases">
        <authorList>
            <person name="Neveu A P."/>
        </authorList>
    </citation>
    <scope>NUCLEOTIDE SEQUENCE</scope>
    <source>
        <tissue evidence="3">Whole embryo</tissue>
    </source>
</reference>
<keyword evidence="1" id="KW-0195">Cyclin</keyword>
<organism evidence="3">
    <name type="scientific">Phallusia mammillata</name>
    <dbReference type="NCBI Taxonomy" id="59560"/>
    <lineage>
        <taxon>Eukaryota</taxon>
        <taxon>Metazoa</taxon>
        <taxon>Chordata</taxon>
        <taxon>Tunicata</taxon>
        <taxon>Ascidiacea</taxon>
        <taxon>Phlebobranchia</taxon>
        <taxon>Ascidiidae</taxon>
        <taxon>Phallusia</taxon>
    </lineage>
</organism>
<dbReference type="SUPFAM" id="SSF47954">
    <property type="entry name" value="Cyclin-like"/>
    <property type="match status" value="1"/>
</dbReference>
<dbReference type="InterPro" id="IPR012388">
    <property type="entry name" value="CABLES1/2"/>
</dbReference>
<evidence type="ECO:0000313" key="3">
    <source>
        <dbReference type="EMBL" id="CAB3227369.1"/>
    </source>
</evidence>
<dbReference type="PANTHER" id="PTHR22896:SF0">
    <property type="entry name" value="CYCLIN N-TERMINAL DOMAIN-CONTAINING PROTEIN"/>
    <property type="match status" value="1"/>
</dbReference>
<name>A0A6F9D8C7_9ASCI</name>
<dbReference type="InterPro" id="IPR006671">
    <property type="entry name" value="Cyclin_N"/>
</dbReference>
<sequence>MEAEDTVKHALIFLKEIPLSIQQLSNNTAAASNDVSSRNVQENRSDSSLVFSSSTCMQITKLNSHILYKRSVSSFHPAEMEKRHCPENSSNVLEETKILHDKSTLASSLMWKKRASLKKSIVKMKYITNAMLLNCRLLFLEPLNNTPFVLVSVISHQKDKKNNFGSNVYTNKDQYIGPKNLLTSTKTPVTNDELNTSLQSVTSYKSLLDSTNDPPVPIDLNSAEWTTGKHRKVLGLNGYLVSVMEYTKPSELKKTINAKFRCTFPNVGITLSKIRSLEQQMLRVTKQFGLHTGVLGCAVALFKRLIFSGKVVKANRHSVAGTCVLLSSKVHGDLKLEDLSNLFLALEHNFKCDKGDIVKMEFQVFAALEFSLII</sequence>
<dbReference type="InterPro" id="IPR013763">
    <property type="entry name" value="Cyclin-like_dom"/>
</dbReference>
<dbReference type="AlphaFoldDB" id="A0A6F9D8C7"/>
<accession>A0A6F9D8C7</accession>
<proteinExistence type="evidence at transcript level"/>